<keyword evidence="2" id="KW-0547">Nucleotide-binding</keyword>
<dbReference type="InterPro" id="IPR011009">
    <property type="entry name" value="Kinase-like_dom_sf"/>
</dbReference>
<dbReference type="PROSITE" id="PS50011">
    <property type="entry name" value="PROTEIN_KINASE_DOM"/>
    <property type="match status" value="1"/>
</dbReference>
<keyword evidence="6" id="KW-0812">Transmembrane</keyword>
<organism evidence="8 9">
    <name type="scientific">Actinocorallia longicatena</name>
    <dbReference type="NCBI Taxonomy" id="111803"/>
    <lineage>
        <taxon>Bacteria</taxon>
        <taxon>Bacillati</taxon>
        <taxon>Actinomycetota</taxon>
        <taxon>Actinomycetes</taxon>
        <taxon>Streptosporangiales</taxon>
        <taxon>Thermomonosporaceae</taxon>
        <taxon>Actinocorallia</taxon>
    </lineage>
</organism>
<evidence type="ECO:0000313" key="8">
    <source>
        <dbReference type="EMBL" id="GAA3243709.1"/>
    </source>
</evidence>
<evidence type="ECO:0000256" key="2">
    <source>
        <dbReference type="ARBA" id="ARBA00022741"/>
    </source>
</evidence>
<comment type="caution">
    <text evidence="8">The sequence shown here is derived from an EMBL/GenBank/DDBJ whole genome shotgun (WGS) entry which is preliminary data.</text>
</comment>
<dbReference type="SUPFAM" id="SSF56112">
    <property type="entry name" value="Protein kinase-like (PK-like)"/>
    <property type="match status" value="1"/>
</dbReference>
<dbReference type="Pfam" id="PF00069">
    <property type="entry name" value="Pkinase"/>
    <property type="match status" value="1"/>
</dbReference>
<feature type="compositionally biased region" description="Pro residues" evidence="5">
    <location>
        <begin position="398"/>
        <end position="427"/>
    </location>
</feature>
<dbReference type="EMBL" id="BAAAUV010000061">
    <property type="protein sequence ID" value="GAA3243709.1"/>
    <property type="molecule type" value="Genomic_DNA"/>
</dbReference>
<feature type="domain" description="Protein kinase" evidence="7">
    <location>
        <begin position="16"/>
        <end position="262"/>
    </location>
</feature>
<reference evidence="9" key="1">
    <citation type="journal article" date="2019" name="Int. J. Syst. Evol. Microbiol.">
        <title>The Global Catalogue of Microorganisms (GCM) 10K type strain sequencing project: providing services to taxonomists for standard genome sequencing and annotation.</title>
        <authorList>
            <consortium name="The Broad Institute Genomics Platform"/>
            <consortium name="The Broad Institute Genome Sequencing Center for Infectious Disease"/>
            <person name="Wu L."/>
            <person name="Ma J."/>
        </authorList>
    </citation>
    <scope>NUCLEOTIDE SEQUENCE [LARGE SCALE GENOMIC DNA]</scope>
    <source>
        <strain evidence="9">JCM 9377</strain>
    </source>
</reference>
<evidence type="ECO:0000313" key="9">
    <source>
        <dbReference type="Proteomes" id="UP001501237"/>
    </source>
</evidence>
<keyword evidence="6" id="KW-0472">Membrane</keyword>
<keyword evidence="9" id="KW-1185">Reference proteome</keyword>
<sequence>MVATLRAGEPLELGGYAIEGRLGTGGQGTVYLGRSAEGAPVAVKLLHLDADDRGRERFVREVELAKRVASFCTARLLDAGTDDDLTYLVTEFVDGPSLQARVRDHGPLGDGDLGRLAVGTATALVAIHRAGVVHRDLKPHNVMLAPDGPRVIDFGVARSLATAATVTGRVVGTPSYMAPEQINGELAGTPADVYAWAATMVYAATGEPPFGQDSVMAVLNRVLHHEPELDSLPAELRGIVRDCLAKDPAARPGTQDLLMRLLGAEDEPVSGGTSELLAAGAVIADGAWETAPERPRRARYTAVVVAAACAVAAVLVGAQLMFGGKAPLEEGEEAPAVVVTSNGQTIKVPLNRKPGQVSPGRSGSVPNRQGPKVNPKPTPKPTVTPTPSTDVTVTATPTPSPTVAPTSEPPEPTGEPEPTRPGPTPAE</sequence>
<dbReference type="Gene3D" id="3.30.200.20">
    <property type="entry name" value="Phosphorylase Kinase, domain 1"/>
    <property type="match status" value="1"/>
</dbReference>
<keyword evidence="6" id="KW-1133">Transmembrane helix</keyword>
<dbReference type="PANTHER" id="PTHR43289">
    <property type="entry name" value="MITOGEN-ACTIVATED PROTEIN KINASE KINASE KINASE 20-RELATED"/>
    <property type="match status" value="1"/>
</dbReference>
<keyword evidence="1" id="KW-0808">Transferase</keyword>
<keyword evidence="4" id="KW-0067">ATP-binding</keyword>
<proteinExistence type="predicted"/>
<dbReference type="InterPro" id="IPR000719">
    <property type="entry name" value="Prot_kinase_dom"/>
</dbReference>
<evidence type="ECO:0000256" key="4">
    <source>
        <dbReference type="ARBA" id="ARBA00022840"/>
    </source>
</evidence>
<dbReference type="PANTHER" id="PTHR43289:SF34">
    <property type="entry name" value="SERINE_THREONINE-PROTEIN KINASE YBDM-RELATED"/>
    <property type="match status" value="1"/>
</dbReference>
<evidence type="ECO:0000259" key="7">
    <source>
        <dbReference type="PROSITE" id="PS50011"/>
    </source>
</evidence>
<evidence type="ECO:0000256" key="1">
    <source>
        <dbReference type="ARBA" id="ARBA00022679"/>
    </source>
</evidence>
<dbReference type="CDD" id="cd14014">
    <property type="entry name" value="STKc_PknB_like"/>
    <property type="match status" value="1"/>
</dbReference>
<evidence type="ECO:0000256" key="5">
    <source>
        <dbReference type="SAM" id="MobiDB-lite"/>
    </source>
</evidence>
<dbReference type="RefSeq" id="WP_344840211.1">
    <property type="nucleotide sequence ID" value="NZ_BAAAUV010000061.1"/>
</dbReference>
<accession>A0ABP6QP74</accession>
<dbReference type="Proteomes" id="UP001501237">
    <property type="component" value="Unassembled WGS sequence"/>
</dbReference>
<protein>
    <recommendedName>
        <fullName evidence="7">Protein kinase domain-containing protein</fullName>
    </recommendedName>
</protein>
<dbReference type="Gene3D" id="1.10.510.10">
    <property type="entry name" value="Transferase(Phosphotransferase) domain 1"/>
    <property type="match status" value="1"/>
</dbReference>
<dbReference type="PROSITE" id="PS00108">
    <property type="entry name" value="PROTEIN_KINASE_ST"/>
    <property type="match status" value="1"/>
</dbReference>
<dbReference type="InterPro" id="IPR008271">
    <property type="entry name" value="Ser/Thr_kinase_AS"/>
</dbReference>
<evidence type="ECO:0000256" key="3">
    <source>
        <dbReference type="ARBA" id="ARBA00022777"/>
    </source>
</evidence>
<feature type="compositionally biased region" description="Pro residues" evidence="5">
    <location>
        <begin position="374"/>
        <end position="384"/>
    </location>
</feature>
<feature type="compositionally biased region" description="Low complexity" evidence="5">
    <location>
        <begin position="385"/>
        <end position="397"/>
    </location>
</feature>
<feature type="transmembrane region" description="Helical" evidence="6">
    <location>
        <begin position="300"/>
        <end position="322"/>
    </location>
</feature>
<name>A0ABP6QP74_9ACTN</name>
<feature type="region of interest" description="Disordered" evidence="5">
    <location>
        <begin position="347"/>
        <end position="427"/>
    </location>
</feature>
<gene>
    <name evidence="8" type="ORF">GCM10010468_81810</name>
</gene>
<keyword evidence="3" id="KW-0418">Kinase</keyword>
<evidence type="ECO:0000256" key="6">
    <source>
        <dbReference type="SAM" id="Phobius"/>
    </source>
</evidence>
<dbReference type="SMART" id="SM00220">
    <property type="entry name" value="S_TKc"/>
    <property type="match status" value="1"/>
</dbReference>